<dbReference type="InterPro" id="IPR014054">
    <property type="entry name" value="Phage_regulatory_Rha"/>
</dbReference>
<evidence type="ECO:0000313" key="1">
    <source>
        <dbReference type="EMBL" id="MCW2280958.1"/>
    </source>
</evidence>
<dbReference type="Proteomes" id="UP001207687">
    <property type="component" value="Unassembled WGS sequence"/>
</dbReference>
<reference evidence="1" key="1">
    <citation type="submission" date="2023-08" db="EMBL/GenBank/DDBJ databases">
        <title>Genomic analyses of the natural microbiome of Caenorhabditis elegans.</title>
        <authorList>
            <person name="Samuel B."/>
        </authorList>
    </citation>
    <scope>NUCLEOTIDE SEQUENCE</scope>
    <source>
        <strain evidence="1">BIGb0220</strain>
    </source>
</reference>
<dbReference type="EMBL" id="JAOQNN010000001">
    <property type="protein sequence ID" value="MCW2280958.1"/>
    <property type="molecule type" value="Genomic_DNA"/>
</dbReference>
<accession>A0AAW5TQ70</accession>
<evidence type="ECO:0000313" key="2">
    <source>
        <dbReference type="Proteomes" id="UP001207687"/>
    </source>
</evidence>
<name>A0AAW5TQ70_9LACT</name>
<protein>
    <submittedName>
        <fullName evidence="1">Phage regulator Rha-like protein</fullName>
    </submittedName>
</protein>
<gene>
    <name evidence="1" type="ORF">M2256_001416</name>
</gene>
<dbReference type="AlphaFoldDB" id="A0AAW5TQ70"/>
<comment type="caution">
    <text evidence="1">The sequence shown here is derived from an EMBL/GenBank/DDBJ whole genome shotgun (WGS) entry which is preliminary data.</text>
</comment>
<dbReference type="Pfam" id="PF09669">
    <property type="entry name" value="Phage_pRha"/>
    <property type="match status" value="1"/>
</dbReference>
<dbReference type="RefSeq" id="WP_242327183.1">
    <property type="nucleotide sequence ID" value="NZ_CAKOCK010000002.1"/>
</dbReference>
<organism evidence="1 2">
    <name type="scientific">Lactococcus lactis</name>
    <dbReference type="NCBI Taxonomy" id="1358"/>
    <lineage>
        <taxon>Bacteria</taxon>
        <taxon>Bacillati</taxon>
        <taxon>Bacillota</taxon>
        <taxon>Bacilli</taxon>
        <taxon>Lactobacillales</taxon>
        <taxon>Streptococcaceae</taxon>
        <taxon>Lactococcus</taxon>
    </lineage>
</organism>
<proteinExistence type="predicted"/>
<sequence>MNRNGFMLLANSFNGKRILPIKLAFIERFDELEHITIEQSKETEKRKNLNQAILLLKIF</sequence>